<dbReference type="InterPro" id="IPR036291">
    <property type="entry name" value="NAD(P)-bd_dom_sf"/>
</dbReference>
<dbReference type="SUPFAM" id="SSF51735">
    <property type="entry name" value="NAD(P)-binding Rossmann-fold domains"/>
    <property type="match status" value="1"/>
</dbReference>
<comment type="similarity">
    <text evidence="1 2">Belongs to the short-chain dehydrogenases/reductases (SDR) family.</text>
</comment>
<dbReference type="GO" id="GO:0016616">
    <property type="term" value="F:oxidoreductase activity, acting on the CH-OH group of donors, NAD or NADP as acceptor"/>
    <property type="evidence" value="ECO:0007669"/>
    <property type="project" value="TreeGrafter"/>
</dbReference>
<dbReference type="PRINTS" id="PR00081">
    <property type="entry name" value="GDHRDH"/>
</dbReference>
<evidence type="ECO:0000313" key="5">
    <source>
        <dbReference type="Proteomes" id="UP000484858"/>
    </source>
</evidence>
<feature type="domain" description="Ketoreductase" evidence="3">
    <location>
        <begin position="69"/>
        <end position="249"/>
    </location>
</feature>
<dbReference type="Gene3D" id="3.40.50.720">
    <property type="entry name" value="NAD(P)-binding Rossmann-like Domain"/>
    <property type="match status" value="1"/>
</dbReference>
<proteinExistence type="inferred from homology"/>
<dbReference type="EMBL" id="BARJ01000004">
    <property type="protein sequence ID" value="GEM16333.1"/>
    <property type="molecule type" value="Genomic_DNA"/>
</dbReference>
<dbReference type="SMART" id="SM00822">
    <property type="entry name" value="PKS_KR"/>
    <property type="match status" value="1"/>
</dbReference>
<dbReference type="PANTHER" id="PTHR42760">
    <property type="entry name" value="SHORT-CHAIN DEHYDROGENASES/REDUCTASES FAMILY MEMBER"/>
    <property type="match status" value="1"/>
</dbReference>
<sequence length="323" mass="34505">MGSERGFLRESPENRREITKKRAGAPVSFFNDTVHAAFVFPRPLLPVTGAVPGKTEFEAFGMSKKFNGKVCLVTGAGGNIGLATALRLAEEGTAIALLDMNREALEKAEASVREKGVEARSYVCDVTSEEAVIGTVDTVVRDFGKIDFLFNNAGYQGAFAPVQDYPSDDFARVLTINVTGAFHVLKAVSRQMITQNYGRVVNTASMAGVKGPPNMAAYGASKGAIIALTETAALDLAPYNIRVNAISPGYMGPGFMWERQVELQAKVGSQYFSTDPKVVAQQMIGSVPMRRYGDINEIPGVVAFLLGDDSSFMTGVNLPIAGG</sequence>
<dbReference type="FunFam" id="3.40.50.720:FF:000084">
    <property type="entry name" value="Short-chain dehydrogenase reductase"/>
    <property type="match status" value="1"/>
</dbReference>
<evidence type="ECO:0000259" key="3">
    <source>
        <dbReference type="SMART" id="SM00822"/>
    </source>
</evidence>
<reference evidence="4 5" key="1">
    <citation type="submission" date="2013-04" db="EMBL/GenBank/DDBJ databases">
        <title>Gluconobacter oxydans NBRC 3293 whole genome sequence.</title>
        <authorList>
            <person name="Matsutani M."/>
            <person name="Yakushi T."/>
            <person name="Matsushita K."/>
        </authorList>
    </citation>
    <scope>NUCLEOTIDE SEQUENCE [LARGE SCALE GENOMIC DNA]</scope>
    <source>
        <strain evidence="4 5">NBRC 3293</strain>
    </source>
</reference>
<evidence type="ECO:0000313" key="4">
    <source>
        <dbReference type="EMBL" id="GEM16333.1"/>
    </source>
</evidence>
<dbReference type="PRINTS" id="PR00080">
    <property type="entry name" value="SDRFAMILY"/>
</dbReference>
<evidence type="ECO:0000256" key="2">
    <source>
        <dbReference type="RuleBase" id="RU000363"/>
    </source>
</evidence>
<dbReference type="InterPro" id="IPR020904">
    <property type="entry name" value="Sc_DH/Rdtase_CS"/>
</dbReference>
<protein>
    <submittedName>
        <fullName evidence="4">Xylitol dehydrogenase</fullName>
    </submittedName>
</protein>
<dbReference type="PANTHER" id="PTHR42760:SF124">
    <property type="entry name" value="SHORT-CHAIN DEHYDROGENASE_REDUCTASE"/>
    <property type="match status" value="1"/>
</dbReference>
<dbReference type="InterPro" id="IPR002347">
    <property type="entry name" value="SDR_fam"/>
</dbReference>
<name>A0A829WT18_GLUOY</name>
<accession>A0A829WT18</accession>
<organism evidence="4 5">
    <name type="scientific">Gluconobacter oxydans NBRC 3293</name>
    <dbReference type="NCBI Taxonomy" id="1315969"/>
    <lineage>
        <taxon>Bacteria</taxon>
        <taxon>Pseudomonadati</taxon>
        <taxon>Pseudomonadota</taxon>
        <taxon>Alphaproteobacteria</taxon>
        <taxon>Acetobacterales</taxon>
        <taxon>Acetobacteraceae</taxon>
        <taxon>Gluconobacter</taxon>
    </lineage>
</organism>
<dbReference type="CDD" id="cd05233">
    <property type="entry name" value="SDR_c"/>
    <property type="match status" value="1"/>
</dbReference>
<dbReference type="Pfam" id="PF00106">
    <property type="entry name" value="adh_short"/>
    <property type="match status" value="1"/>
</dbReference>
<dbReference type="Proteomes" id="UP000484858">
    <property type="component" value="Unassembled WGS sequence"/>
</dbReference>
<dbReference type="AlphaFoldDB" id="A0A829WT18"/>
<evidence type="ECO:0000256" key="1">
    <source>
        <dbReference type="ARBA" id="ARBA00006484"/>
    </source>
</evidence>
<comment type="caution">
    <text evidence="4">The sequence shown here is derived from an EMBL/GenBank/DDBJ whole genome shotgun (WGS) entry which is preliminary data.</text>
</comment>
<dbReference type="InterPro" id="IPR057326">
    <property type="entry name" value="KR_dom"/>
</dbReference>
<dbReference type="PROSITE" id="PS00061">
    <property type="entry name" value="ADH_SHORT"/>
    <property type="match status" value="1"/>
</dbReference>
<gene>
    <name evidence="4" type="ORF">NBRC3293_0830</name>
</gene>